<comment type="caution">
    <text evidence="1">The sequence shown here is derived from an EMBL/GenBank/DDBJ whole genome shotgun (WGS) entry which is preliminary data.</text>
</comment>
<dbReference type="EMBL" id="JACTNZ010000008">
    <property type="protein sequence ID" value="KAG5534362.1"/>
    <property type="molecule type" value="Genomic_DNA"/>
</dbReference>
<reference evidence="1" key="1">
    <citation type="submission" date="2020-08" db="EMBL/GenBank/DDBJ databases">
        <title>Plant Genome Project.</title>
        <authorList>
            <person name="Zhang R.-G."/>
        </authorList>
    </citation>
    <scope>NUCLEOTIDE SEQUENCE</scope>
    <source>
        <strain evidence="1">WSP0</strain>
        <tissue evidence="1">Leaf</tissue>
    </source>
</reference>
<dbReference type="Proteomes" id="UP000823749">
    <property type="component" value="Chromosome 8"/>
</dbReference>
<evidence type="ECO:0000313" key="1">
    <source>
        <dbReference type="EMBL" id="KAG5534362.1"/>
    </source>
</evidence>
<proteinExistence type="predicted"/>
<evidence type="ECO:0000313" key="2">
    <source>
        <dbReference type="Proteomes" id="UP000823749"/>
    </source>
</evidence>
<gene>
    <name evidence="1" type="ORF">RHGRI_022479</name>
</gene>
<keyword evidence="2" id="KW-1185">Reference proteome</keyword>
<name>A0AAV6J3J2_9ERIC</name>
<accession>A0AAV6J3J2</accession>
<sequence>MVLRRSYSVLTDGAFTFLLAGENVTGQCGITHIANYNFGAPQGYSEEQHQISFG</sequence>
<organism evidence="1 2">
    <name type="scientific">Rhododendron griersonianum</name>
    <dbReference type="NCBI Taxonomy" id="479676"/>
    <lineage>
        <taxon>Eukaryota</taxon>
        <taxon>Viridiplantae</taxon>
        <taxon>Streptophyta</taxon>
        <taxon>Embryophyta</taxon>
        <taxon>Tracheophyta</taxon>
        <taxon>Spermatophyta</taxon>
        <taxon>Magnoliopsida</taxon>
        <taxon>eudicotyledons</taxon>
        <taxon>Gunneridae</taxon>
        <taxon>Pentapetalae</taxon>
        <taxon>asterids</taxon>
        <taxon>Ericales</taxon>
        <taxon>Ericaceae</taxon>
        <taxon>Ericoideae</taxon>
        <taxon>Rhodoreae</taxon>
        <taxon>Rhododendron</taxon>
    </lineage>
</organism>
<dbReference type="AlphaFoldDB" id="A0AAV6J3J2"/>
<protein>
    <submittedName>
        <fullName evidence="1">Uncharacterized protein</fullName>
    </submittedName>
</protein>